<evidence type="ECO:0000256" key="1">
    <source>
        <dbReference type="ARBA" id="ARBA00022603"/>
    </source>
</evidence>
<feature type="domain" description="DOD-type homing endonuclease" evidence="6">
    <location>
        <begin position="38"/>
        <end position="165"/>
    </location>
</feature>
<proteinExistence type="predicted"/>
<dbReference type="InterPro" id="IPR004860">
    <property type="entry name" value="LAGLIDADG_dom"/>
</dbReference>
<dbReference type="InterPro" id="IPR006142">
    <property type="entry name" value="INTEIN"/>
</dbReference>
<dbReference type="InterPro" id="IPR004042">
    <property type="entry name" value="Intein_endonuc_central"/>
</dbReference>
<dbReference type="InterPro" id="IPR003586">
    <property type="entry name" value="Hint_dom_C"/>
</dbReference>
<dbReference type="PROSITE" id="PS50819">
    <property type="entry name" value="INTEIN_ENDONUCLEASE"/>
    <property type="match status" value="1"/>
</dbReference>
<gene>
    <name evidence="7" type="ORF">IAA21_13220</name>
</gene>
<dbReference type="InterPro" id="IPR027434">
    <property type="entry name" value="Homing_endonucl"/>
</dbReference>
<dbReference type="GO" id="GO:0016539">
    <property type="term" value="P:intein-mediated protein splicing"/>
    <property type="evidence" value="ECO:0007669"/>
    <property type="project" value="InterPro"/>
</dbReference>
<keyword evidence="4" id="KW-0068">Autocatalytic cleavage</keyword>
<keyword evidence="3" id="KW-0680">Restriction system</keyword>
<reference evidence="7" key="2">
    <citation type="submission" date="2021-04" db="EMBL/GenBank/DDBJ databases">
        <authorList>
            <person name="Gilroy R."/>
        </authorList>
    </citation>
    <scope>NUCLEOTIDE SEQUENCE</scope>
    <source>
        <strain evidence="7">14324</strain>
    </source>
</reference>
<dbReference type="PRINTS" id="PR00379">
    <property type="entry name" value="INTEIN"/>
</dbReference>
<dbReference type="Gene3D" id="3.10.28.10">
    <property type="entry name" value="Homing endonucleases"/>
    <property type="match status" value="1"/>
</dbReference>
<dbReference type="GO" id="GO:0004519">
    <property type="term" value="F:endonuclease activity"/>
    <property type="evidence" value="ECO:0007669"/>
    <property type="project" value="InterPro"/>
</dbReference>
<keyword evidence="2" id="KW-0808">Transferase</keyword>
<dbReference type="Proteomes" id="UP000824041">
    <property type="component" value="Unassembled WGS sequence"/>
</dbReference>
<evidence type="ECO:0000259" key="6">
    <source>
        <dbReference type="PROSITE" id="PS50819"/>
    </source>
</evidence>
<dbReference type="Gene3D" id="3.90.120.10">
    <property type="entry name" value="DNA Methylase, subunit A, domain 2"/>
    <property type="match status" value="1"/>
</dbReference>
<dbReference type="GO" id="GO:0008168">
    <property type="term" value="F:methyltransferase activity"/>
    <property type="evidence" value="ECO:0007669"/>
    <property type="project" value="UniProtKB-KW"/>
</dbReference>
<dbReference type="SUPFAM" id="SSF53335">
    <property type="entry name" value="S-adenosyl-L-methionine-dependent methyltransferases"/>
    <property type="match status" value="1"/>
</dbReference>
<dbReference type="InterPro" id="IPR030934">
    <property type="entry name" value="Intein_C"/>
</dbReference>
<dbReference type="SMART" id="SM00305">
    <property type="entry name" value="HintC"/>
    <property type="match status" value="1"/>
</dbReference>
<dbReference type="GO" id="GO:0009307">
    <property type="term" value="P:DNA restriction-modification system"/>
    <property type="evidence" value="ECO:0007669"/>
    <property type="project" value="UniProtKB-KW"/>
</dbReference>
<evidence type="ECO:0000313" key="7">
    <source>
        <dbReference type="EMBL" id="HIZ23728.1"/>
    </source>
</evidence>
<accession>A0A9D2IUA3</accession>
<organism evidence="7 8">
    <name type="scientific">Candidatus Blautia faecigallinarum</name>
    <dbReference type="NCBI Taxonomy" id="2838488"/>
    <lineage>
        <taxon>Bacteria</taxon>
        <taxon>Bacillati</taxon>
        <taxon>Bacillota</taxon>
        <taxon>Clostridia</taxon>
        <taxon>Lachnospirales</taxon>
        <taxon>Lachnospiraceae</taxon>
        <taxon>Blautia</taxon>
    </lineage>
</organism>
<protein>
    <submittedName>
        <fullName evidence="7">DNA cytosine methyltransferase</fullName>
    </submittedName>
</protein>
<dbReference type="SUPFAM" id="SSF55608">
    <property type="entry name" value="Homing endonucleases"/>
    <property type="match status" value="1"/>
</dbReference>
<dbReference type="InterPro" id="IPR001525">
    <property type="entry name" value="C5_MeTfrase"/>
</dbReference>
<sequence>VPKWNGVVKCRHNRYGVTQSWTENTLSPYMDNPDFWWFIGRYFGDGYVSKEKAMIELCCGYQDVELLRPRIDSLGIKYTTREKKTTFAFLFSNKELCEFVLQFGKGAAGKQITPVILDLPKDLLSSFLDGYISADGHWEQIGENSRCCITTVSRNLAYGLQQCLLKAYGRYASLSTKENNNNVIEGRRVNARKAYILVFYKNETNRLQYLIEDGIAWVNVRSNELINGKQKSIYNLSVENDESFTVQNIAVHNCTSHSKAKGGKPREKGLRILPWAVFKHAKQILPDVIIMENVEEIQQWGPLDEKGYPIKERQGEDYQKFITAMKSLGYAFESRELVAADYGAPTTRKRWYAIFRRDGRPIVWPEPTHSKGGANGLKPWEPIYKYLDFGNLGQSIFGRKKPLADKTMTRIAKGIEKFVLNNPEPFIVQVNHGGNNFRGQSIHDPLPTITSKHGYGIVSPILTPFIDKSYGGNYKGAGSGINEPLHTITTVDHNRLVTPIIIQYHSETSRNEVRGQKVTDPIQTIDTSNRYALVSAFLTKFYKSGTGQTMTEPIHTITTSPGHFGQVSVAMVPWEMLKTAGVDEETARKCTWVSNFVMEYYGSSTGQSVKDPLHTIVTKDRFALITILGCQYALLDIYLRMLTPEELKLGQGFPVDYIIDRDYRWKKYPIHKQVARIGNSVVPIMAEALVEANCGYLKVGERIPNPIMGVEESGQLKFA</sequence>
<dbReference type="SUPFAM" id="SSF51294">
    <property type="entry name" value="Hedgehog/intein (Hint) domain"/>
    <property type="match status" value="1"/>
</dbReference>
<keyword evidence="5" id="KW-0651">Protein splicing</keyword>
<name>A0A9D2IUA3_9FIRM</name>
<reference evidence="7" key="1">
    <citation type="journal article" date="2021" name="PeerJ">
        <title>Extensive microbial diversity within the chicken gut microbiome revealed by metagenomics and culture.</title>
        <authorList>
            <person name="Gilroy R."/>
            <person name="Ravi A."/>
            <person name="Getino M."/>
            <person name="Pursley I."/>
            <person name="Horton D.L."/>
            <person name="Alikhan N.F."/>
            <person name="Baker D."/>
            <person name="Gharbi K."/>
            <person name="Hall N."/>
            <person name="Watson M."/>
            <person name="Adriaenssens E.M."/>
            <person name="Foster-Nyarko E."/>
            <person name="Jarju S."/>
            <person name="Secka A."/>
            <person name="Antonio M."/>
            <person name="Oren A."/>
            <person name="Chaudhuri R.R."/>
            <person name="La Ragione R."/>
            <person name="Hildebrand F."/>
            <person name="Pallen M.J."/>
        </authorList>
    </citation>
    <scope>NUCLEOTIDE SEQUENCE</scope>
    <source>
        <strain evidence="7">14324</strain>
    </source>
</reference>
<evidence type="ECO:0000256" key="5">
    <source>
        <dbReference type="ARBA" id="ARBA00023000"/>
    </source>
</evidence>
<dbReference type="EMBL" id="DXBU01000180">
    <property type="protein sequence ID" value="HIZ23728.1"/>
    <property type="molecule type" value="Genomic_DNA"/>
</dbReference>
<dbReference type="AlphaFoldDB" id="A0A9D2IUA3"/>
<evidence type="ECO:0000256" key="3">
    <source>
        <dbReference type="ARBA" id="ARBA00022747"/>
    </source>
</evidence>
<dbReference type="PROSITE" id="PS50818">
    <property type="entry name" value="INTEIN_C_TER"/>
    <property type="match status" value="1"/>
</dbReference>
<dbReference type="InterPro" id="IPR029063">
    <property type="entry name" value="SAM-dependent_MTases_sf"/>
</dbReference>
<dbReference type="InterPro" id="IPR036844">
    <property type="entry name" value="Hint_dom_sf"/>
</dbReference>
<evidence type="ECO:0000256" key="4">
    <source>
        <dbReference type="ARBA" id="ARBA00022813"/>
    </source>
</evidence>
<feature type="non-terminal residue" evidence="7">
    <location>
        <position position="1"/>
    </location>
</feature>
<dbReference type="Gene3D" id="3.40.50.150">
    <property type="entry name" value="Vaccinia Virus protein VP39"/>
    <property type="match status" value="1"/>
</dbReference>
<comment type="caution">
    <text evidence="7">The sequence shown here is derived from an EMBL/GenBank/DDBJ whole genome shotgun (WGS) entry which is preliminary data.</text>
</comment>
<keyword evidence="1 7" id="KW-0489">Methyltransferase</keyword>
<evidence type="ECO:0000256" key="2">
    <source>
        <dbReference type="ARBA" id="ARBA00022679"/>
    </source>
</evidence>
<dbReference type="Pfam" id="PF14528">
    <property type="entry name" value="LAGLIDADG_3"/>
    <property type="match status" value="1"/>
</dbReference>
<dbReference type="Pfam" id="PF00145">
    <property type="entry name" value="DNA_methylase"/>
    <property type="match status" value="1"/>
</dbReference>
<dbReference type="GO" id="GO:0032259">
    <property type="term" value="P:methylation"/>
    <property type="evidence" value="ECO:0007669"/>
    <property type="project" value="UniProtKB-KW"/>
</dbReference>
<evidence type="ECO:0000313" key="8">
    <source>
        <dbReference type="Proteomes" id="UP000824041"/>
    </source>
</evidence>